<dbReference type="GO" id="GO:0005524">
    <property type="term" value="F:ATP binding"/>
    <property type="evidence" value="ECO:0007669"/>
    <property type="project" value="UniProtKB-KW"/>
</dbReference>
<evidence type="ECO:0000256" key="1">
    <source>
        <dbReference type="ARBA" id="ARBA00007913"/>
    </source>
</evidence>
<accession>A0A914UT53</accession>
<feature type="domain" description="DNA2/NAM7 helicase helicase" evidence="6">
    <location>
        <begin position="27"/>
        <end position="99"/>
    </location>
</feature>
<proteinExistence type="inferred from homology"/>
<comment type="similarity">
    <text evidence="1">Belongs to the DNA2/NAM7 helicase family.</text>
</comment>
<dbReference type="GO" id="GO:0016787">
    <property type="term" value="F:hydrolase activity"/>
    <property type="evidence" value="ECO:0007669"/>
    <property type="project" value="UniProtKB-KW"/>
</dbReference>
<keyword evidence="5" id="KW-0067">ATP-binding</keyword>
<dbReference type="WBParaSite" id="PSAMB.scaffold1239size33943.g11825.t1">
    <property type="protein sequence ID" value="PSAMB.scaffold1239size33943.g11825.t1"/>
    <property type="gene ID" value="PSAMB.scaffold1239size33943.g11825"/>
</dbReference>
<evidence type="ECO:0000259" key="6">
    <source>
        <dbReference type="Pfam" id="PF13086"/>
    </source>
</evidence>
<dbReference type="Pfam" id="PF13086">
    <property type="entry name" value="AAA_11"/>
    <property type="match status" value="2"/>
</dbReference>
<dbReference type="Proteomes" id="UP000887566">
    <property type="component" value="Unplaced"/>
</dbReference>
<dbReference type="AlphaFoldDB" id="A0A914UT53"/>
<dbReference type="GO" id="GO:0005737">
    <property type="term" value="C:cytoplasm"/>
    <property type="evidence" value="ECO:0007669"/>
    <property type="project" value="TreeGrafter"/>
</dbReference>
<dbReference type="CDD" id="cd18808">
    <property type="entry name" value="SF1_C_Upf1"/>
    <property type="match status" value="1"/>
</dbReference>
<dbReference type="GO" id="GO:0043139">
    <property type="term" value="F:5'-3' DNA helicase activity"/>
    <property type="evidence" value="ECO:0007669"/>
    <property type="project" value="TreeGrafter"/>
</dbReference>
<dbReference type="InterPro" id="IPR041679">
    <property type="entry name" value="DNA2/NAM7-like_C"/>
</dbReference>
<sequence length="423" mass="46491">MAERIVVGKQSPCDATERLQRAVLICKTSTIVALVRCLRALGKSVLISAYTHSAVDNVLIKLLQHPDISGDSILRLGSRHQIKSECAHLTLSAKLENVPQPAMYDSIANIYSTVPVVAATCLQAANHLLFGSRRFDYVIIDEATLSLQSACLGPLLVADRFVLVGDPKQLRPIVQCRTARQEGMGDTLFEQLEERNESAVVCLRHQYRMNSEIARLSSELFYNGELQCASDSIASSTLTFAGTKSPPADSPLWIRAALKTVLESSVLFVDTRSTDADRLDYRASNDGPGLTCNRGEAAAVLRLCDALIQAGVKASDVGVICIYRHQTNVIRKALCSTDIEVNTADQYQGRDKAVIIVSLVWTAPIDDENKKSDLLIDERRVNVALTRAKQKLILLGCRHSVVRHKVIADLLNIMRPDQLCTLE</sequence>
<reference evidence="9" key="1">
    <citation type="submission" date="2022-11" db="UniProtKB">
        <authorList>
            <consortium name="WormBaseParasite"/>
        </authorList>
    </citation>
    <scope>IDENTIFICATION</scope>
</reference>
<evidence type="ECO:0000259" key="7">
    <source>
        <dbReference type="Pfam" id="PF13087"/>
    </source>
</evidence>
<dbReference type="SUPFAM" id="SSF52540">
    <property type="entry name" value="P-loop containing nucleoside triphosphate hydrolases"/>
    <property type="match status" value="1"/>
</dbReference>
<feature type="domain" description="DNA2/NAM7 helicase-like C-terminal" evidence="7">
    <location>
        <begin position="185"/>
        <end position="398"/>
    </location>
</feature>
<keyword evidence="4" id="KW-0347">Helicase</keyword>
<dbReference type="InterPro" id="IPR041677">
    <property type="entry name" value="DNA2/NAM7_AAA_11"/>
</dbReference>
<evidence type="ECO:0000256" key="3">
    <source>
        <dbReference type="ARBA" id="ARBA00022801"/>
    </source>
</evidence>
<dbReference type="InterPro" id="IPR047187">
    <property type="entry name" value="SF1_C_Upf1"/>
</dbReference>
<feature type="domain" description="DNA2/NAM7 helicase helicase" evidence="6">
    <location>
        <begin position="108"/>
        <end position="175"/>
    </location>
</feature>
<evidence type="ECO:0000256" key="4">
    <source>
        <dbReference type="ARBA" id="ARBA00022806"/>
    </source>
</evidence>
<dbReference type="Pfam" id="PF13087">
    <property type="entry name" value="AAA_12"/>
    <property type="match status" value="1"/>
</dbReference>
<evidence type="ECO:0000313" key="8">
    <source>
        <dbReference type="Proteomes" id="UP000887566"/>
    </source>
</evidence>
<name>A0A914UT53_9BILA</name>
<dbReference type="GO" id="GO:0005634">
    <property type="term" value="C:nucleus"/>
    <property type="evidence" value="ECO:0007669"/>
    <property type="project" value="TreeGrafter"/>
</dbReference>
<keyword evidence="3" id="KW-0378">Hydrolase</keyword>
<evidence type="ECO:0000313" key="9">
    <source>
        <dbReference type="WBParaSite" id="PSAMB.scaffold1239size33943.g11825.t1"/>
    </source>
</evidence>
<dbReference type="Gene3D" id="3.40.50.300">
    <property type="entry name" value="P-loop containing nucleotide triphosphate hydrolases"/>
    <property type="match status" value="2"/>
</dbReference>
<keyword evidence="8" id="KW-1185">Reference proteome</keyword>
<keyword evidence="2" id="KW-0547">Nucleotide-binding</keyword>
<organism evidence="8 9">
    <name type="scientific">Plectus sambesii</name>
    <dbReference type="NCBI Taxonomy" id="2011161"/>
    <lineage>
        <taxon>Eukaryota</taxon>
        <taxon>Metazoa</taxon>
        <taxon>Ecdysozoa</taxon>
        <taxon>Nematoda</taxon>
        <taxon>Chromadorea</taxon>
        <taxon>Plectida</taxon>
        <taxon>Plectina</taxon>
        <taxon>Plectoidea</taxon>
        <taxon>Plectidae</taxon>
        <taxon>Plectus</taxon>
    </lineage>
</organism>
<dbReference type="InterPro" id="IPR050534">
    <property type="entry name" value="Coronavir_polyprotein_1ab"/>
</dbReference>
<dbReference type="PANTHER" id="PTHR43788:SF8">
    <property type="entry name" value="DNA-BINDING PROTEIN SMUBP-2"/>
    <property type="match status" value="1"/>
</dbReference>
<evidence type="ECO:0000256" key="2">
    <source>
        <dbReference type="ARBA" id="ARBA00022741"/>
    </source>
</evidence>
<dbReference type="PANTHER" id="PTHR43788">
    <property type="entry name" value="DNA2/NAM7 HELICASE FAMILY MEMBER"/>
    <property type="match status" value="1"/>
</dbReference>
<protein>
    <submittedName>
        <fullName evidence="9">DNA replication ATP-dependent helicase/nuclease</fullName>
    </submittedName>
</protein>
<evidence type="ECO:0000256" key="5">
    <source>
        <dbReference type="ARBA" id="ARBA00022840"/>
    </source>
</evidence>
<dbReference type="InterPro" id="IPR027417">
    <property type="entry name" value="P-loop_NTPase"/>
</dbReference>